<comment type="caution">
    <text evidence="14">The sequence shown here is derived from an EMBL/GenBank/DDBJ whole genome shotgun (WGS) entry which is preliminary data.</text>
</comment>
<keyword evidence="5" id="KW-0677">Repeat</keyword>
<evidence type="ECO:0000256" key="8">
    <source>
        <dbReference type="ARBA" id="ARBA00023136"/>
    </source>
</evidence>
<evidence type="ECO:0000256" key="11">
    <source>
        <dbReference type="SAM" id="Phobius"/>
    </source>
</evidence>
<accession>A0A919AJN2</accession>
<dbReference type="SMART" id="SM00116">
    <property type="entry name" value="CBS"/>
    <property type="match status" value="2"/>
</dbReference>
<dbReference type="Pfam" id="PF01595">
    <property type="entry name" value="CNNM"/>
    <property type="match status" value="1"/>
</dbReference>
<keyword evidence="3" id="KW-1003">Cell membrane</keyword>
<comment type="similarity">
    <text evidence="2">Belongs to the UPF0053 family. Hemolysin C subfamily.</text>
</comment>
<comment type="subcellular location">
    <subcellularLocation>
        <location evidence="1">Cell membrane</location>
        <topology evidence="1">Multi-pass membrane protein</topology>
    </subcellularLocation>
</comment>
<dbReference type="InterPro" id="IPR000644">
    <property type="entry name" value="CBS_dom"/>
</dbReference>
<dbReference type="GO" id="GO:0050660">
    <property type="term" value="F:flavin adenine dinucleotide binding"/>
    <property type="evidence" value="ECO:0007669"/>
    <property type="project" value="InterPro"/>
</dbReference>
<evidence type="ECO:0000313" key="14">
    <source>
        <dbReference type="EMBL" id="GHF10681.1"/>
    </source>
</evidence>
<reference evidence="14" key="1">
    <citation type="journal article" date="2014" name="Int. J. Syst. Evol. Microbiol.">
        <title>Complete genome sequence of Corynebacterium casei LMG S-19264T (=DSM 44701T), isolated from a smear-ripened cheese.</title>
        <authorList>
            <consortium name="US DOE Joint Genome Institute (JGI-PGF)"/>
            <person name="Walter F."/>
            <person name="Albersmeier A."/>
            <person name="Kalinowski J."/>
            <person name="Ruckert C."/>
        </authorList>
    </citation>
    <scope>NUCLEOTIDE SEQUENCE</scope>
    <source>
        <strain evidence="14">KCTC 42590</strain>
    </source>
</reference>
<evidence type="ECO:0000313" key="15">
    <source>
        <dbReference type="Proteomes" id="UP000630923"/>
    </source>
</evidence>
<feature type="domain" description="CBS" evidence="12">
    <location>
        <begin position="222"/>
        <end position="282"/>
    </location>
</feature>
<evidence type="ECO:0000256" key="6">
    <source>
        <dbReference type="ARBA" id="ARBA00022989"/>
    </source>
</evidence>
<dbReference type="PROSITE" id="PS51846">
    <property type="entry name" value="CNNM"/>
    <property type="match status" value="1"/>
</dbReference>
<reference evidence="14" key="2">
    <citation type="submission" date="2020-09" db="EMBL/GenBank/DDBJ databases">
        <authorList>
            <person name="Sun Q."/>
            <person name="Kim S."/>
        </authorList>
    </citation>
    <scope>NUCLEOTIDE SEQUENCE</scope>
    <source>
        <strain evidence="14">KCTC 42590</strain>
    </source>
</reference>
<keyword evidence="6 10" id="KW-1133">Transmembrane helix</keyword>
<keyword evidence="7 9" id="KW-0129">CBS domain</keyword>
<dbReference type="SMART" id="SM01091">
    <property type="entry name" value="CorC_HlyC"/>
    <property type="match status" value="1"/>
</dbReference>
<dbReference type="EMBL" id="BNCI01000001">
    <property type="protein sequence ID" value="GHF10681.1"/>
    <property type="molecule type" value="Genomic_DNA"/>
</dbReference>
<organism evidence="14 15">
    <name type="scientific">Kordiimonas sediminis</name>
    <dbReference type="NCBI Taxonomy" id="1735581"/>
    <lineage>
        <taxon>Bacteria</taxon>
        <taxon>Pseudomonadati</taxon>
        <taxon>Pseudomonadota</taxon>
        <taxon>Alphaproteobacteria</taxon>
        <taxon>Kordiimonadales</taxon>
        <taxon>Kordiimonadaceae</taxon>
        <taxon>Kordiimonas</taxon>
    </lineage>
</organism>
<evidence type="ECO:0000259" key="13">
    <source>
        <dbReference type="PROSITE" id="PS51846"/>
    </source>
</evidence>
<evidence type="ECO:0000256" key="3">
    <source>
        <dbReference type="ARBA" id="ARBA00022475"/>
    </source>
</evidence>
<feature type="transmembrane region" description="Helical" evidence="11">
    <location>
        <begin position="104"/>
        <end position="124"/>
    </location>
</feature>
<keyword evidence="4 10" id="KW-0812">Transmembrane</keyword>
<dbReference type="Gene3D" id="3.10.580.10">
    <property type="entry name" value="CBS-domain"/>
    <property type="match status" value="1"/>
</dbReference>
<evidence type="ECO:0000256" key="9">
    <source>
        <dbReference type="PROSITE-ProRule" id="PRU00703"/>
    </source>
</evidence>
<dbReference type="CDD" id="cd04590">
    <property type="entry name" value="CBS_pair_CorC_HlyC_assoc"/>
    <property type="match status" value="1"/>
</dbReference>
<evidence type="ECO:0000259" key="12">
    <source>
        <dbReference type="PROSITE" id="PS51371"/>
    </source>
</evidence>
<dbReference type="InterPro" id="IPR044751">
    <property type="entry name" value="Ion_transp-like_CBS"/>
</dbReference>
<evidence type="ECO:0000256" key="1">
    <source>
        <dbReference type="ARBA" id="ARBA00004651"/>
    </source>
</evidence>
<dbReference type="GO" id="GO:0005886">
    <property type="term" value="C:plasma membrane"/>
    <property type="evidence" value="ECO:0007669"/>
    <property type="project" value="UniProtKB-SubCell"/>
</dbReference>
<protein>
    <submittedName>
        <fullName evidence="14">Membrane protein</fullName>
    </submittedName>
</protein>
<dbReference type="InterPro" id="IPR036318">
    <property type="entry name" value="FAD-bd_PCMH-like_sf"/>
</dbReference>
<evidence type="ECO:0000256" key="4">
    <source>
        <dbReference type="ARBA" id="ARBA00022692"/>
    </source>
</evidence>
<feature type="transmembrane region" description="Helical" evidence="11">
    <location>
        <begin position="136"/>
        <end position="158"/>
    </location>
</feature>
<dbReference type="Pfam" id="PF03471">
    <property type="entry name" value="CorC_HlyC"/>
    <property type="match status" value="1"/>
</dbReference>
<proteinExistence type="inferred from homology"/>
<dbReference type="SUPFAM" id="SSF54631">
    <property type="entry name" value="CBS-domain pair"/>
    <property type="match status" value="1"/>
</dbReference>
<feature type="domain" description="CBS" evidence="12">
    <location>
        <begin position="287"/>
        <end position="350"/>
    </location>
</feature>
<dbReference type="PANTHER" id="PTHR22777:SF32">
    <property type="entry name" value="UPF0053 INNER MEMBRANE PROTEIN YFJD"/>
    <property type="match status" value="1"/>
</dbReference>
<name>A0A919AJN2_9PROT</name>
<dbReference type="FunFam" id="3.10.580.10:FF:000002">
    <property type="entry name" value="Magnesium/cobalt efflux protein CorC"/>
    <property type="match status" value="1"/>
</dbReference>
<dbReference type="InterPro" id="IPR016169">
    <property type="entry name" value="FAD-bd_PCMH_sub2"/>
</dbReference>
<evidence type="ECO:0000256" key="5">
    <source>
        <dbReference type="ARBA" id="ARBA00022737"/>
    </source>
</evidence>
<dbReference type="PROSITE" id="PS51371">
    <property type="entry name" value="CBS"/>
    <property type="match status" value="2"/>
</dbReference>
<feature type="domain" description="CNNM transmembrane" evidence="13">
    <location>
        <begin position="14"/>
        <end position="204"/>
    </location>
</feature>
<evidence type="ECO:0000256" key="2">
    <source>
        <dbReference type="ARBA" id="ARBA00006446"/>
    </source>
</evidence>
<dbReference type="Gene3D" id="3.30.465.10">
    <property type="match status" value="1"/>
</dbReference>
<dbReference type="InterPro" id="IPR046342">
    <property type="entry name" value="CBS_dom_sf"/>
</dbReference>
<dbReference type="AlphaFoldDB" id="A0A919AJN2"/>
<evidence type="ECO:0000256" key="7">
    <source>
        <dbReference type="ARBA" id="ARBA00023122"/>
    </source>
</evidence>
<evidence type="ECO:0000256" key="10">
    <source>
        <dbReference type="PROSITE-ProRule" id="PRU01193"/>
    </source>
</evidence>
<dbReference type="RefSeq" id="WP_191249554.1">
    <property type="nucleotide sequence ID" value="NZ_BNCI01000001.1"/>
</dbReference>
<dbReference type="InterPro" id="IPR002550">
    <property type="entry name" value="CNNM"/>
</dbReference>
<dbReference type="Proteomes" id="UP000630923">
    <property type="component" value="Unassembled WGS sequence"/>
</dbReference>
<dbReference type="InterPro" id="IPR005170">
    <property type="entry name" value="Transptr-assoc_dom"/>
</dbReference>
<dbReference type="SUPFAM" id="SSF56176">
    <property type="entry name" value="FAD-binding/transporter-associated domain-like"/>
    <property type="match status" value="1"/>
</dbReference>
<keyword evidence="15" id="KW-1185">Reference proteome</keyword>
<gene>
    <name evidence="14" type="ORF">GCM10017044_00450</name>
</gene>
<dbReference type="Pfam" id="PF00571">
    <property type="entry name" value="CBS"/>
    <property type="match status" value="2"/>
</dbReference>
<sequence length="434" mass="48041">METLVPDSFSFGSVDTETWITSIVIIVLLFLSGVFSGSETALTAASKAHMHHLSKAGNRRAKQVGKLIDDKERMIGAILLGNNLVNILASALATSLFLQLAGEAGVVYATLIMTALVLIFAEVLPKSYAISNPERLALNIAPFISIIVTVFAPIVTLVQKIVRLTLKLLRVDITSDEFTQKAQDEIRGTIDLHRHEGSLIKEDQAMIGSILDLDEVTVEDVMVHRKSMQTLNIEDSVDDIISQVVRSPYTRLPVYEGDAENIVGVLHAKDVLRSLRKTSGQSKPINIKRIMIKPWFVPETSSLREQLNAFLERKSHFALVVDEYGTIQGLVTLEDILEEIVGDITDEHDFDLPGVQVLADGSISAEGTVTIRDLNRMMDWNLPDDEATTIAGLVLFESETIPIVGQSFNFHGYKFEVTSRRRNQVTGIKVKKQH</sequence>
<keyword evidence="8 10" id="KW-0472">Membrane</keyword>
<feature type="transmembrane region" description="Helical" evidence="11">
    <location>
        <begin position="75"/>
        <end position="98"/>
    </location>
</feature>
<feature type="transmembrane region" description="Helical" evidence="11">
    <location>
        <begin position="20"/>
        <end position="45"/>
    </location>
</feature>
<dbReference type="PANTHER" id="PTHR22777">
    <property type="entry name" value="HEMOLYSIN-RELATED"/>
    <property type="match status" value="1"/>
</dbReference>